<dbReference type="RefSeq" id="WP_068678497.1">
    <property type="nucleotide sequence ID" value="NZ_LYPA01000017.1"/>
</dbReference>
<dbReference type="EMBL" id="LYPA01000017">
    <property type="protein sequence ID" value="OBR69460.1"/>
    <property type="molecule type" value="Genomic_DNA"/>
</dbReference>
<organism evidence="1 2">
    <name type="scientific">Paenibacillus oryzae</name>
    <dbReference type="NCBI Taxonomy" id="1844972"/>
    <lineage>
        <taxon>Bacteria</taxon>
        <taxon>Bacillati</taxon>
        <taxon>Bacillota</taxon>
        <taxon>Bacilli</taxon>
        <taxon>Bacillales</taxon>
        <taxon>Paenibacillaceae</taxon>
        <taxon>Paenibacillus</taxon>
    </lineage>
</organism>
<dbReference type="STRING" id="1844972.A7K91_10100"/>
<evidence type="ECO:0008006" key="3">
    <source>
        <dbReference type="Google" id="ProtNLM"/>
    </source>
</evidence>
<reference evidence="1 2" key="1">
    <citation type="submission" date="2016-05" db="EMBL/GenBank/DDBJ databases">
        <title>Paenibacillus oryzae. sp. nov., isolated from the rice root.</title>
        <authorList>
            <person name="Zhang J."/>
            <person name="Zhang X."/>
        </authorList>
    </citation>
    <scope>NUCLEOTIDE SEQUENCE [LARGE SCALE GENOMIC DNA]</scope>
    <source>
        <strain evidence="1 2">1DrF-4</strain>
    </source>
</reference>
<accession>A0A1A5YVQ1</accession>
<dbReference type="Proteomes" id="UP000092024">
    <property type="component" value="Unassembled WGS sequence"/>
</dbReference>
<name>A0A1A5YVQ1_9BACL</name>
<dbReference type="AlphaFoldDB" id="A0A1A5YVQ1"/>
<protein>
    <recommendedName>
        <fullName evidence="3">HEAT repeat domain-containing protein</fullName>
    </recommendedName>
</protein>
<evidence type="ECO:0000313" key="1">
    <source>
        <dbReference type="EMBL" id="OBR69460.1"/>
    </source>
</evidence>
<evidence type="ECO:0000313" key="2">
    <source>
        <dbReference type="Proteomes" id="UP000092024"/>
    </source>
</evidence>
<proteinExistence type="predicted"/>
<keyword evidence="2" id="KW-1185">Reference proteome</keyword>
<gene>
    <name evidence="1" type="ORF">A7K91_10100</name>
</gene>
<sequence length="611" mass="68076">MSVALLKELYNETTRLYIAGSDLASGDFRLKRLIPQLMQAGEKAPVFKKLGEGAQELVEPSAEDGRSSALKLQELTLLLSSVLHTQGSFAPEGELHEMETVPVGLSTTKSYRRLAEVREALDTTGGGRYEIVRQGFEDGLFQDLRLVIPAIDALNDPYADLAEYAKNEMLPAYGETILPLLRARFNLTGGKSDARMIEVIAKLCKNDDELAEVRHAAAEGSEAVRVAAIPYLAGRAAYEADLLQWTTEGKKGIREAAYAALAHSNSEAAQARLYEAFAGKDAALAASGLAGLAESPIAARLAVDAMGLLEQAVADSGTFSGDSKKLAPLRERLDAYRDAFYNKRGEELDRFFHKVLDSVASLQKLGWTGYLHDAARYVSETPSITVLEKLRKLEKVNANFLSYAFEMSVALLSPAEIFDHYSAYSKGVYKDTLISSMEQYLVPSSWQTVPNIWNEEQDYTYITTILPEQELERKWDDRWLLWSIERGHAVLAASFVRSSKAASGQLEPDYTPEFLLEALSKSTSGRYDHFSVIWEGLRRCGTDVSIMRETMVASLEKQKSLPYRLDRGLFLELMNLPESYRERLSALQQRLDSYSGKQMQYILDRMSEVQA</sequence>
<comment type="caution">
    <text evidence="1">The sequence shown here is derived from an EMBL/GenBank/DDBJ whole genome shotgun (WGS) entry which is preliminary data.</text>
</comment>
<dbReference type="OrthoDB" id="83685at2"/>